<dbReference type="Proteomes" id="UP000321085">
    <property type="component" value="Unassembled WGS sequence"/>
</dbReference>
<protein>
    <submittedName>
        <fullName evidence="1">Uncharacterized protein</fullName>
    </submittedName>
</protein>
<dbReference type="OrthoDB" id="7992833at2"/>
<proteinExistence type="predicted"/>
<keyword evidence="2" id="KW-1185">Reference proteome</keyword>
<gene>
    <name evidence="1" type="ORF">MAE02_26540</name>
</gene>
<organism evidence="1 2">
    <name type="scientific">Microvirga aerophila</name>
    <dbReference type="NCBI Taxonomy" id="670291"/>
    <lineage>
        <taxon>Bacteria</taxon>
        <taxon>Pseudomonadati</taxon>
        <taxon>Pseudomonadota</taxon>
        <taxon>Alphaproteobacteria</taxon>
        <taxon>Hyphomicrobiales</taxon>
        <taxon>Methylobacteriaceae</taxon>
        <taxon>Microvirga</taxon>
    </lineage>
</organism>
<name>A0A512BSI8_9HYPH</name>
<comment type="caution">
    <text evidence="1">The sequence shown here is derived from an EMBL/GenBank/DDBJ whole genome shotgun (WGS) entry which is preliminary data.</text>
</comment>
<dbReference type="EMBL" id="BJYU01000033">
    <property type="protein sequence ID" value="GEO14958.1"/>
    <property type="molecule type" value="Genomic_DNA"/>
</dbReference>
<evidence type="ECO:0000313" key="2">
    <source>
        <dbReference type="Proteomes" id="UP000321085"/>
    </source>
</evidence>
<evidence type="ECO:0000313" key="1">
    <source>
        <dbReference type="EMBL" id="GEO14958.1"/>
    </source>
</evidence>
<accession>A0A512BSI8</accession>
<sequence length="322" mass="36255">MPLPNPFLLGLEETEELIVERNPLEPRITTVFHRETRLIAGVAPWELAPSLLRQARFQNPSVYAITGYDNLPLGPRNIPGVHLGRTGRPPVRLRQHRNAPPLQDMRAIAVISINDGKGFHMEEAAAMERLLHMAAAEGPYRVVSRAPNDRRLTPGVITRAAHWLEVLRWMLSVGRCDVLEPQDDVAAAWPVDDRRDRPAREEMVLPPGMGWTTELPRDLLTRPDVQRYRLDVDEVSATALVIDGWHILERGSRARANEPGYIQEGLRAKREALLQEGVFRPVRGREGDLWEVARDVSVPSLTNMVRMVLGNNAPAGLWQQVA</sequence>
<reference evidence="1 2" key="1">
    <citation type="submission" date="2019-07" db="EMBL/GenBank/DDBJ databases">
        <title>Whole genome shotgun sequence of Microvirga aerophila NBRC 106136.</title>
        <authorList>
            <person name="Hosoyama A."/>
            <person name="Uohara A."/>
            <person name="Ohji S."/>
            <person name="Ichikawa N."/>
        </authorList>
    </citation>
    <scope>NUCLEOTIDE SEQUENCE [LARGE SCALE GENOMIC DNA]</scope>
    <source>
        <strain evidence="1 2">NBRC 106136</strain>
    </source>
</reference>
<dbReference type="AlphaFoldDB" id="A0A512BSI8"/>
<dbReference type="RefSeq" id="WP_114188238.1">
    <property type="nucleotide sequence ID" value="NZ_BJYU01000033.1"/>
</dbReference>